<accession>A0A1E4RLI6</accession>
<dbReference type="AlphaFoldDB" id="A0A1E4RLI6"/>
<sequence length="380" mass="42013">MSNIIINPSSEHLKMSSNSKNTTSFNFSNTSPPMKRKRGRPPKADSLSTRITTTMNINVNTSPLNSSPTAESNSNLITRRKNPDYYTSILKVSPNKLSSPLKSSSPLKKRSKSKTGLISPSNDSPTKKHKLNDQLVTPYSIDQKTDPKPEKKDNGFQLKLTVDDSGKAVLSNDLFKRSLSETNLSGPATTNPPSTSTDTSTGPNLLRRHNSDFTGINTSNVYAPNLNSINEHDSSPLDKLNNKSSILPQLPQTPKIKENYLYSSTGLTPSSNFLSNNLSFNLTPQFNSMMYSMMNINSPQLKISSNNQQFLSNQDFFMNQNNSPINNTINMNELMSLTHDSSIKDSKISDEEVNTSTSNSNDENGDAKSALKKIIHIKRK</sequence>
<evidence type="ECO:0000313" key="3">
    <source>
        <dbReference type="Proteomes" id="UP000095085"/>
    </source>
</evidence>
<dbReference type="RefSeq" id="XP_020077128.1">
    <property type="nucleotide sequence ID" value="XM_020221156.1"/>
</dbReference>
<feature type="compositionally biased region" description="Basic residues" evidence="1">
    <location>
        <begin position="370"/>
        <end position="380"/>
    </location>
</feature>
<feature type="region of interest" description="Disordered" evidence="1">
    <location>
        <begin position="1"/>
        <end position="79"/>
    </location>
</feature>
<feature type="compositionally biased region" description="Polar residues" evidence="1">
    <location>
        <begin position="1"/>
        <end position="10"/>
    </location>
</feature>
<gene>
    <name evidence="2" type="ORF">HYPBUDRAFT_152722</name>
</gene>
<feature type="region of interest" description="Disordered" evidence="1">
    <location>
        <begin position="345"/>
        <end position="380"/>
    </location>
</feature>
<proteinExistence type="predicted"/>
<feature type="compositionally biased region" description="Polar residues" evidence="1">
    <location>
        <begin position="46"/>
        <end position="77"/>
    </location>
</feature>
<reference evidence="3" key="1">
    <citation type="submission" date="2016-05" db="EMBL/GenBank/DDBJ databases">
        <title>Comparative genomics of biotechnologically important yeasts.</title>
        <authorList>
            <consortium name="DOE Joint Genome Institute"/>
            <person name="Riley R."/>
            <person name="Haridas S."/>
            <person name="Wolfe K.H."/>
            <person name="Lopes M.R."/>
            <person name="Hittinger C.T."/>
            <person name="Goker M."/>
            <person name="Salamov A."/>
            <person name="Wisecaver J."/>
            <person name="Long T.M."/>
            <person name="Aerts A.L."/>
            <person name="Barry K."/>
            <person name="Choi C."/>
            <person name="Clum A."/>
            <person name="Coughlan A.Y."/>
            <person name="Deshpande S."/>
            <person name="Douglass A.P."/>
            <person name="Hanson S.J."/>
            <person name="Klenk H.-P."/>
            <person name="Labutti K."/>
            <person name="Lapidus A."/>
            <person name="Lindquist E."/>
            <person name="Lipzen A."/>
            <person name="Meier-Kolthoff J.P."/>
            <person name="Ohm R.A."/>
            <person name="Otillar R.P."/>
            <person name="Pangilinan J."/>
            <person name="Peng Y."/>
            <person name="Rokas A."/>
            <person name="Rosa C.A."/>
            <person name="Scheuner C."/>
            <person name="Sibirny A.A."/>
            <person name="Slot J.C."/>
            <person name="Stielow J.B."/>
            <person name="Sun H."/>
            <person name="Kurtzman C.P."/>
            <person name="Blackwell M."/>
            <person name="Grigoriev I.V."/>
            <person name="Jeffries T.W."/>
        </authorList>
    </citation>
    <scope>NUCLEOTIDE SEQUENCE [LARGE SCALE GENOMIC DNA]</scope>
    <source>
        <strain evidence="3">NRRL Y-1933</strain>
    </source>
</reference>
<organism evidence="2 3">
    <name type="scientific">Hyphopichia burtonii NRRL Y-1933</name>
    <dbReference type="NCBI Taxonomy" id="984485"/>
    <lineage>
        <taxon>Eukaryota</taxon>
        <taxon>Fungi</taxon>
        <taxon>Dikarya</taxon>
        <taxon>Ascomycota</taxon>
        <taxon>Saccharomycotina</taxon>
        <taxon>Pichiomycetes</taxon>
        <taxon>Debaryomycetaceae</taxon>
        <taxon>Hyphopichia</taxon>
    </lineage>
</organism>
<dbReference type="STRING" id="984485.A0A1E4RLI6"/>
<dbReference type="Proteomes" id="UP000095085">
    <property type="component" value="Unassembled WGS sequence"/>
</dbReference>
<protein>
    <submittedName>
        <fullName evidence="2">Uncharacterized protein</fullName>
    </submittedName>
</protein>
<keyword evidence="3" id="KW-1185">Reference proteome</keyword>
<feature type="compositionally biased region" description="Low complexity" evidence="1">
    <location>
        <begin position="16"/>
        <end position="33"/>
    </location>
</feature>
<evidence type="ECO:0000313" key="2">
    <source>
        <dbReference type="EMBL" id="ODV68061.1"/>
    </source>
</evidence>
<dbReference type="GeneID" id="30995706"/>
<feature type="compositionally biased region" description="Basic and acidic residues" evidence="1">
    <location>
        <begin position="143"/>
        <end position="154"/>
    </location>
</feature>
<feature type="region of interest" description="Disordered" evidence="1">
    <location>
        <begin position="180"/>
        <end position="213"/>
    </location>
</feature>
<dbReference type="EMBL" id="KV454540">
    <property type="protein sequence ID" value="ODV68061.1"/>
    <property type="molecule type" value="Genomic_DNA"/>
</dbReference>
<evidence type="ECO:0000256" key="1">
    <source>
        <dbReference type="SAM" id="MobiDB-lite"/>
    </source>
</evidence>
<name>A0A1E4RLI6_9ASCO</name>
<dbReference type="OrthoDB" id="4026708at2759"/>
<feature type="compositionally biased region" description="Low complexity" evidence="1">
    <location>
        <begin position="185"/>
        <end position="204"/>
    </location>
</feature>
<feature type="compositionally biased region" description="Low complexity" evidence="1">
    <location>
        <begin position="95"/>
        <end position="106"/>
    </location>
</feature>
<feature type="region of interest" description="Disordered" evidence="1">
    <location>
        <begin position="95"/>
        <end position="159"/>
    </location>
</feature>